<evidence type="ECO:0000313" key="17">
    <source>
        <dbReference type="EMBL" id="KAJ4977511.1"/>
    </source>
</evidence>
<dbReference type="GO" id="GO:1990817">
    <property type="term" value="F:poly(A) RNA polymerase activity"/>
    <property type="evidence" value="ECO:0007669"/>
    <property type="project" value="UniProtKB-EC"/>
</dbReference>
<dbReference type="Pfam" id="PF04928">
    <property type="entry name" value="PAP_central"/>
    <property type="match status" value="1"/>
</dbReference>
<dbReference type="Pfam" id="PF20750">
    <property type="entry name" value="PAP_NTPase"/>
    <property type="match status" value="1"/>
</dbReference>
<evidence type="ECO:0000256" key="10">
    <source>
        <dbReference type="ARBA" id="ARBA00022741"/>
    </source>
</evidence>
<keyword evidence="7" id="KW-0808">Transferase</keyword>
<comment type="cofactor">
    <cofactor evidence="2">
        <name>Mg(2+)</name>
        <dbReference type="ChEBI" id="CHEBI:18420"/>
    </cofactor>
</comment>
<evidence type="ECO:0000256" key="14">
    <source>
        <dbReference type="PROSITE-ProRule" id="PRU00708"/>
    </source>
</evidence>
<dbReference type="GO" id="GO:0005634">
    <property type="term" value="C:nucleus"/>
    <property type="evidence" value="ECO:0007669"/>
    <property type="project" value="UniProtKB-SubCell"/>
</dbReference>
<evidence type="ECO:0000256" key="12">
    <source>
        <dbReference type="ARBA" id="ARBA00022842"/>
    </source>
</evidence>
<name>A0A9Q0KWE9_9MAGN</name>
<dbReference type="InterPro" id="IPR011990">
    <property type="entry name" value="TPR-like_helical_dom_sf"/>
</dbReference>
<dbReference type="Pfam" id="PF13041">
    <property type="entry name" value="PPR_2"/>
    <property type="match status" value="1"/>
</dbReference>
<dbReference type="NCBIfam" id="TIGR00756">
    <property type="entry name" value="PPR"/>
    <property type="match status" value="1"/>
</dbReference>
<dbReference type="InterPro" id="IPR002885">
    <property type="entry name" value="PPR_rpt"/>
</dbReference>
<sequence length="263" mass="29535">MFKNWPEVSKIHCVKDAKVPLMQIKFNGISVDLPYAQLKVNYIPDNVDILNPFLLRNIDDTSWKSLSEVQANTRILQLVSYTENFQAILRCLKLLAKRQGVYGNLHGFLGGICLRVLAAYVINGILVQTYEVLEIKPNCVTLCSLVRACGRAGTVNKIGGILRFIENSDVMLDTVFFNCLIDAYGRMGSLAEMKEILVMMEKRVCKPHKITYNTMIKVYLNSGITSPAKELLDVMNKEETGSHLEELGSRKKYTLASTSMLGC</sequence>
<evidence type="ECO:0000259" key="15">
    <source>
        <dbReference type="Pfam" id="PF04928"/>
    </source>
</evidence>
<evidence type="ECO:0000256" key="7">
    <source>
        <dbReference type="ARBA" id="ARBA00022679"/>
    </source>
</evidence>
<gene>
    <name evidence="17" type="ORF">NE237_002617</name>
</gene>
<dbReference type="EC" id="2.7.7.19" evidence="5"/>
<dbReference type="InterPro" id="IPR043519">
    <property type="entry name" value="NT_sf"/>
</dbReference>
<dbReference type="SUPFAM" id="SSF81301">
    <property type="entry name" value="Nucleotidyltransferase"/>
    <property type="match status" value="1"/>
</dbReference>
<evidence type="ECO:0000313" key="18">
    <source>
        <dbReference type="Proteomes" id="UP001141806"/>
    </source>
</evidence>
<feature type="repeat" description="PPR" evidence="14">
    <location>
        <begin position="173"/>
        <end position="207"/>
    </location>
</feature>
<comment type="caution">
    <text evidence="17">The sequence shown here is derived from an EMBL/GenBank/DDBJ whole genome shotgun (WGS) entry which is preliminary data.</text>
</comment>
<keyword evidence="13" id="KW-0539">Nucleus</keyword>
<dbReference type="SUPFAM" id="SSF81631">
    <property type="entry name" value="PAP/OAS1 substrate-binding domain"/>
    <property type="match status" value="1"/>
</dbReference>
<evidence type="ECO:0000256" key="9">
    <source>
        <dbReference type="ARBA" id="ARBA00022737"/>
    </source>
</evidence>
<dbReference type="GO" id="GO:0046872">
    <property type="term" value="F:metal ion binding"/>
    <property type="evidence" value="ECO:0007669"/>
    <property type="project" value="UniProtKB-KW"/>
</dbReference>
<evidence type="ECO:0000259" key="16">
    <source>
        <dbReference type="Pfam" id="PF20750"/>
    </source>
</evidence>
<dbReference type="EMBL" id="JAMYWD010000003">
    <property type="protein sequence ID" value="KAJ4977511.1"/>
    <property type="molecule type" value="Genomic_DNA"/>
</dbReference>
<dbReference type="GO" id="GO:0005524">
    <property type="term" value="F:ATP binding"/>
    <property type="evidence" value="ECO:0007669"/>
    <property type="project" value="UniProtKB-KW"/>
</dbReference>
<feature type="domain" description="Poly(A) polymerase central" evidence="15">
    <location>
        <begin position="84"/>
        <end position="121"/>
    </location>
</feature>
<accession>A0A9Q0KWE9</accession>
<organism evidence="17 18">
    <name type="scientific">Protea cynaroides</name>
    <dbReference type="NCBI Taxonomy" id="273540"/>
    <lineage>
        <taxon>Eukaryota</taxon>
        <taxon>Viridiplantae</taxon>
        <taxon>Streptophyta</taxon>
        <taxon>Embryophyta</taxon>
        <taxon>Tracheophyta</taxon>
        <taxon>Spermatophyta</taxon>
        <taxon>Magnoliopsida</taxon>
        <taxon>Proteales</taxon>
        <taxon>Proteaceae</taxon>
        <taxon>Protea</taxon>
    </lineage>
</organism>
<keyword evidence="18" id="KW-1185">Reference proteome</keyword>
<evidence type="ECO:0000256" key="5">
    <source>
        <dbReference type="ARBA" id="ARBA00012388"/>
    </source>
</evidence>
<evidence type="ECO:0000256" key="3">
    <source>
        <dbReference type="ARBA" id="ARBA00004123"/>
    </source>
</evidence>
<dbReference type="Gene3D" id="3.30.460.10">
    <property type="entry name" value="Beta Polymerase, domain 2"/>
    <property type="match status" value="1"/>
</dbReference>
<comment type="cofactor">
    <cofactor evidence="1">
        <name>Mn(2+)</name>
        <dbReference type="ChEBI" id="CHEBI:29035"/>
    </cofactor>
</comment>
<dbReference type="InterPro" id="IPR048840">
    <property type="entry name" value="PolA_pol_NTPase"/>
</dbReference>
<comment type="similarity">
    <text evidence="4">Belongs to the poly(A) polymerase family.</text>
</comment>
<evidence type="ECO:0000256" key="6">
    <source>
        <dbReference type="ARBA" id="ARBA00022664"/>
    </source>
</evidence>
<keyword evidence="12" id="KW-0460">Magnesium</keyword>
<evidence type="ECO:0000256" key="13">
    <source>
        <dbReference type="ARBA" id="ARBA00023242"/>
    </source>
</evidence>
<dbReference type="PANTHER" id="PTHR10682">
    <property type="entry name" value="POLY A POLYMERASE"/>
    <property type="match status" value="1"/>
</dbReference>
<evidence type="ECO:0000256" key="4">
    <source>
        <dbReference type="ARBA" id="ARBA00010912"/>
    </source>
</evidence>
<keyword evidence="9" id="KW-0677">Repeat</keyword>
<comment type="subcellular location">
    <subcellularLocation>
        <location evidence="3">Nucleus</location>
    </subcellularLocation>
</comment>
<proteinExistence type="inferred from homology"/>
<keyword evidence="8" id="KW-0479">Metal-binding</keyword>
<reference evidence="17" key="1">
    <citation type="journal article" date="2023" name="Plant J.">
        <title>The genome of the king protea, Protea cynaroides.</title>
        <authorList>
            <person name="Chang J."/>
            <person name="Duong T.A."/>
            <person name="Schoeman C."/>
            <person name="Ma X."/>
            <person name="Roodt D."/>
            <person name="Barker N."/>
            <person name="Li Z."/>
            <person name="Van de Peer Y."/>
            <person name="Mizrachi E."/>
        </authorList>
    </citation>
    <scope>NUCLEOTIDE SEQUENCE</scope>
    <source>
        <tissue evidence="17">Young leaves</tissue>
    </source>
</reference>
<dbReference type="GO" id="GO:0006397">
    <property type="term" value="P:mRNA processing"/>
    <property type="evidence" value="ECO:0007669"/>
    <property type="project" value="UniProtKB-KW"/>
</dbReference>
<evidence type="ECO:0000256" key="11">
    <source>
        <dbReference type="ARBA" id="ARBA00022840"/>
    </source>
</evidence>
<dbReference type="InterPro" id="IPR007012">
    <property type="entry name" value="PolA_pol_cen_dom"/>
</dbReference>
<evidence type="ECO:0000256" key="2">
    <source>
        <dbReference type="ARBA" id="ARBA00001946"/>
    </source>
</evidence>
<keyword evidence="10" id="KW-0547">Nucleotide-binding</keyword>
<protein>
    <recommendedName>
        <fullName evidence="5">polynucleotide adenylyltransferase</fullName>
        <ecNumber evidence="5">2.7.7.19</ecNumber>
    </recommendedName>
</protein>
<dbReference type="PANTHER" id="PTHR10682:SF33">
    <property type="entry name" value="NUCLEAR POLY(A) POLYMERASE 3"/>
    <property type="match status" value="1"/>
</dbReference>
<keyword evidence="11" id="KW-0067">ATP-binding</keyword>
<dbReference type="OrthoDB" id="185373at2759"/>
<evidence type="ECO:0000256" key="8">
    <source>
        <dbReference type="ARBA" id="ARBA00022723"/>
    </source>
</evidence>
<dbReference type="AlphaFoldDB" id="A0A9Q0KWE9"/>
<dbReference type="PROSITE" id="PS51375">
    <property type="entry name" value="PPR"/>
    <property type="match status" value="1"/>
</dbReference>
<dbReference type="Proteomes" id="UP001141806">
    <property type="component" value="Unassembled WGS sequence"/>
</dbReference>
<dbReference type="Gene3D" id="1.25.40.10">
    <property type="entry name" value="Tetratricopeptide repeat domain"/>
    <property type="match status" value="1"/>
</dbReference>
<keyword evidence="6" id="KW-0507">mRNA processing</keyword>
<feature type="domain" description="Poly(A) polymerase nucleotidyltransferase" evidence="16">
    <location>
        <begin position="1"/>
        <end position="79"/>
    </location>
</feature>
<evidence type="ECO:0000256" key="1">
    <source>
        <dbReference type="ARBA" id="ARBA00001936"/>
    </source>
</evidence>